<name>A0A915L8H6_ROMCU</name>
<protein>
    <submittedName>
        <fullName evidence="2">Uncharacterized protein</fullName>
    </submittedName>
</protein>
<evidence type="ECO:0000313" key="2">
    <source>
        <dbReference type="WBParaSite" id="nRc.2.0.1.t46763-RA"/>
    </source>
</evidence>
<keyword evidence="1" id="KW-1185">Reference proteome</keyword>
<sequence>MSLNKFKIEILNRCRIVHTFAIVAIAPITDTTFRRAKFRPFGTISKIYAQNLIN</sequence>
<proteinExistence type="predicted"/>
<dbReference type="Proteomes" id="UP000887565">
    <property type="component" value="Unplaced"/>
</dbReference>
<organism evidence="1 2">
    <name type="scientific">Romanomermis culicivorax</name>
    <name type="common">Nematode worm</name>
    <dbReference type="NCBI Taxonomy" id="13658"/>
    <lineage>
        <taxon>Eukaryota</taxon>
        <taxon>Metazoa</taxon>
        <taxon>Ecdysozoa</taxon>
        <taxon>Nematoda</taxon>
        <taxon>Enoplea</taxon>
        <taxon>Dorylaimia</taxon>
        <taxon>Mermithida</taxon>
        <taxon>Mermithoidea</taxon>
        <taxon>Mermithidae</taxon>
        <taxon>Romanomermis</taxon>
    </lineage>
</organism>
<dbReference type="WBParaSite" id="nRc.2.0.1.t46763-RA">
    <property type="protein sequence ID" value="nRc.2.0.1.t46763-RA"/>
    <property type="gene ID" value="nRc.2.0.1.g46763"/>
</dbReference>
<accession>A0A915L8H6</accession>
<evidence type="ECO:0000313" key="1">
    <source>
        <dbReference type="Proteomes" id="UP000887565"/>
    </source>
</evidence>
<dbReference type="AlphaFoldDB" id="A0A915L8H6"/>
<reference evidence="2" key="1">
    <citation type="submission" date="2022-11" db="UniProtKB">
        <authorList>
            <consortium name="WormBaseParasite"/>
        </authorList>
    </citation>
    <scope>IDENTIFICATION</scope>
</reference>